<name>A0A7Z0E756_9MICC</name>
<evidence type="ECO:0000313" key="2">
    <source>
        <dbReference type="EMBL" id="NYJ16320.1"/>
    </source>
</evidence>
<dbReference type="Gene3D" id="3.40.710.10">
    <property type="entry name" value="DD-peptidase/beta-lactamase superfamily"/>
    <property type="match status" value="1"/>
</dbReference>
<dbReference type="Pfam" id="PF00144">
    <property type="entry name" value="Beta-lactamase"/>
    <property type="match status" value="1"/>
</dbReference>
<evidence type="ECO:0000259" key="1">
    <source>
        <dbReference type="Pfam" id="PF00144"/>
    </source>
</evidence>
<organism evidence="2 3">
    <name type="scientific">Nesterenkonia sandarakina</name>
    <dbReference type="NCBI Taxonomy" id="272918"/>
    <lineage>
        <taxon>Bacteria</taxon>
        <taxon>Bacillati</taxon>
        <taxon>Actinomycetota</taxon>
        <taxon>Actinomycetes</taxon>
        <taxon>Micrococcales</taxon>
        <taxon>Micrococcaceae</taxon>
        <taxon>Nesterenkonia</taxon>
    </lineage>
</organism>
<sequence length="372" mass="41087">MSDPTLDSVPQPGTGLDARLKSALERLTERIEAEQPELHALLLVHRGELVVERYRPGHSVTEPHRLYSVAKSFTALAIGALIDEGRLRLTDRVAEHFPEKLPATVHPWIAAMTVEDLLTMRTAHRITSFIQTEDTDWVRSFFTKEPAQRSGTRFVYDTAASVVLAALTEKLSGDRLEDFLLQRILLPLGFGAEARTVAGQPTLQAWRSPLGLSPAQRGGRPSWEPVPENPQGVTHGGSALFCTARDLARFAQLCLAAGRSGEKQILSEEFMAAATGWQTPTEDENFPCLENQQGYGYQFWRTRHQGFLAWGIGGQIVLCLPEHDFALITTGSSFARSDGQQKVFDAVFEELLPAMTPVSTAQTSLRIPGETR</sequence>
<feature type="domain" description="Beta-lactamase-related" evidence="1">
    <location>
        <begin position="40"/>
        <end position="330"/>
    </location>
</feature>
<dbReference type="RefSeq" id="WP_179441287.1">
    <property type="nucleotide sequence ID" value="NZ_BAAALK010000006.1"/>
</dbReference>
<accession>A0A7Z0E756</accession>
<dbReference type="InterPro" id="IPR050789">
    <property type="entry name" value="Diverse_Enzym_Activities"/>
</dbReference>
<dbReference type="PANTHER" id="PTHR43283">
    <property type="entry name" value="BETA-LACTAMASE-RELATED"/>
    <property type="match status" value="1"/>
</dbReference>
<dbReference type="InterPro" id="IPR001466">
    <property type="entry name" value="Beta-lactam-related"/>
</dbReference>
<protein>
    <submittedName>
        <fullName evidence="2">CubicO group peptidase (Beta-lactamase class C family)</fullName>
    </submittedName>
</protein>
<proteinExistence type="predicted"/>
<keyword evidence="3" id="KW-1185">Reference proteome</keyword>
<dbReference type="InterPro" id="IPR012338">
    <property type="entry name" value="Beta-lactam/transpept-like"/>
</dbReference>
<comment type="caution">
    <text evidence="2">The sequence shown here is derived from an EMBL/GenBank/DDBJ whole genome shotgun (WGS) entry which is preliminary data.</text>
</comment>
<dbReference type="AlphaFoldDB" id="A0A7Z0E756"/>
<dbReference type="SUPFAM" id="SSF56601">
    <property type="entry name" value="beta-lactamase/transpeptidase-like"/>
    <property type="match status" value="1"/>
</dbReference>
<gene>
    <name evidence="2" type="ORF">HNR11_000854</name>
</gene>
<dbReference type="PANTHER" id="PTHR43283:SF7">
    <property type="entry name" value="BETA-LACTAMASE-RELATED DOMAIN-CONTAINING PROTEIN"/>
    <property type="match status" value="1"/>
</dbReference>
<evidence type="ECO:0000313" key="3">
    <source>
        <dbReference type="Proteomes" id="UP000560069"/>
    </source>
</evidence>
<reference evidence="2 3" key="1">
    <citation type="submission" date="2020-07" db="EMBL/GenBank/DDBJ databases">
        <title>Sequencing the genomes of 1000 actinobacteria strains.</title>
        <authorList>
            <person name="Klenk H.-P."/>
        </authorList>
    </citation>
    <scope>NUCLEOTIDE SEQUENCE [LARGE SCALE GENOMIC DNA]</scope>
    <source>
        <strain evidence="2 3">DSM 15664</strain>
    </source>
</reference>
<dbReference type="Proteomes" id="UP000560069">
    <property type="component" value="Unassembled WGS sequence"/>
</dbReference>
<dbReference type="EMBL" id="JACCFQ010000001">
    <property type="protein sequence ID" value="NYJ16320.1"/>
    <property type="molecule type" value="Genomic_DNA"/>
</dbReference>